<comment type="caution">
    <text evidence="10">The sequence shown here is derived from an EMBL/GenBank/DDBJ whole genome shotgun (WGS) entry which is preliminary data.</text>
</comment>
<keyword evidence="5" id="KW-0862">Zinc</keyword>
<comment type="similarity">
    <text evidence="2">Belongs to the metallo-beta-lactamase superfamily.</text>
</comment>
<evidence type="ECO:0000256" key="4">
    <source>
        <dbReference type="ARBA" id="ARBA00022801"/>
    </source>
</evidence>
<dbReference type="InterPro" id="IPR036866">
    <property type="entry name" value="RibonucZ/Hydroxyglut_hydro"/>
</dbReference>
<dbReference type="RefSeq" id="WP_258216836.1">
    <property type="nucleotide sequence ID" value="NZ_JANQBD010000026.1"/>
</dbReference>
<feature type="domain" description="Metallo-beta-lactamase" evidence="9">
    <location>
        <begin position="29"/>
        <end position="197"/>
    </location>
</feature>
<gene>
    <name evidence="10" type="ORF">NV381_29240</name>
</gene>
<dbReference type="Gene3D" id="3.60.15.10">
    <property type="entry name" value="Ribonuclease Z/Hydroxyacylglutathione hydrolase-like"/>
    <property type="match status" value="1"/>
</dbReference>
<evidence type="ECO:0000256" key="1">
    <source>
        <dbReference type="ARBA" id="ARBA00001947"/>
    </source>
</evidence>
<dbReference type="EMBL" id="JANQBD010000026">
    <property type="protein sequence ID" value="MCR8635293.1"/>
    <property type="molecule type" value="Genomic_DNA"/>
</dbReference>
<comment type="function">
    <text evidence="7">Counteracts the endogenous Pycsar antiviral defense system. Phosphodiesterase that enables metal-dependent hydrolysis of host cyclic nucleotide Pycsar defense signals such as cCMP and cUMP.</text>
</comment>
<evidence type="ECO:0000313" key="10">
    <source>
        <dbReference type="EMBL" id="MCR8635293.1"/>
    </source>
</evidence>
<name>A0ABT1YSN0_9BACL</name>
<proteinExistence type="inferred from homology"/>
<evidence type="ECO:0000256" key="3">
    <source>
        <dbReference type="ARBA" id="ARBA00022723"/>
    </source>
</evidence>
<sequence length="204" mass="23504">MKEYGYKVLINGQLSTNKYRYPNEKREVICSTTLIQGHGMNIIVDPGWRDEPLLDKMREEQISPESIDLIYVTHMHADHIRSIRLFPNAKWLGYGKEIDNWRDKISDADRDILEQLQPVAGEIYEDITIIETPGHTLEHTSVLFHSGGKRILVAADAVLVKEYYEHREVHVISEDKELAKQSIDLAKQIADIIIPGHDEPFEAF</sequence>
<protein>
    <submittedName>
        <fullName evidence="10">MBL fold metallo-hydrolase</fullName>
    </submittedName>
</protein>
<keyword evidence="3" id="KW-0479">Metal-binding</keyword>
<evidence type="ECO:0000256" key="2">
    <source>
        <dbReference type="ARBA" id="ARBA00007749"/>
    </source>
</evidence>
<evidence type="ECO:0000313" key="11">
    <source>
        <dbReference type="Proteomes" id="UP001300012"/>
    </source>
</evidence>
<organism evidence="10 11">
    <name type="scientific">Paenibacillus radicis</name>
    <name type="common">ex Xue et al. 2023</name>
    <dbReference type="NCBI Taxonomy" id="2972489"/>
    <lineage>
        <taxon>Bacteria</taxon>
        <taxon>Bacillati</taxon>
        <taxon>Bacillota</taxon>
        <taxon>Bacilli</taxon>
        <taxon>Bacillales</taxon>
        <taxon>Paenibacillaceae</taxon>
        <taxon>Paenibacillus</taxon>
    </lineage>
</organism>
<dbReference type="PANTHER" id="PTHR42978:SF2">
    <property type="entry name" value="102 KBASES UNSTABLE REGION: FROM 1 TO 119443"/>
    <property type="match status" value="1"/>
</dbReference>
<comment type="catalytic activity">
    <reaction evidence="8">
        <text>3',5'-cyclic UMP + H2O = UMP + H(+)</text>
        <dbReference type="Rhea" id="RHEA:70575"/>
        <dbReference type="ChEBI" id="CHEBI:15377"/>
        <dbReference type="ChEBI" id="CHEBI:15378"/>
        <dbReference type="ChEBI" id="CHEBI:57865"/>
        <dbReference type="ChEBI" id="CHEBI:184387"/>
    </reaction>
    <physiologicalReaction direction="left-to-right" evidence="8">
        <dbReference type="Rhea" id="RHEA:70576"/>
    </physiologicalReaction>
</comment>
<evidence type="ECO:0000256" key="6">
    <source>
        <dbReference type="ARBA" id="ARBA00034221"/>
    </source>
</evidence>
<comment type="cofactor">
    <cofactor evidence="1">
        <name>Zn(2+)</name>
        <dbReference type="ChEBI" id="CHEBI:29105"/>
    </cofactor>
</comment>
<keyword evidence="11" id="KW-1185">Reference proteome</keyword>
<dbReference type="SMART" id="SM00849">
    <property type="entry name" value="Lactamase_B"/>
    <property type="match status" value="1"/>
</dbReference>
<dbReference type="Proteomes" id="UP001300012">
    <property type="component" value="Unassembled WGS sequence"/>
</dbReference>
<evidence type="ECO:0000256" key="5">
    <source>
        <dbReference type="ARBA" id="ARBA00022833"/>
    </source>
</evidence>
<evidence type="ECO:0000256" key="7">
    <source>
        <dbReference type="ARBA" id="ARBA00034301"/>
    </source>
</evidence>
<keyword evidence="4" id="KW-0378">Hydrolase</keyword>
<evidence type="ECO:0000256" key="8">
    <source>
        <dbReference type="ARBA" id="ARBA00048505"/>
    </source>
</evidence>
<dbReference type="InterPro" id="IPR051013">
    <property type="entry name" value="MBL_superfamily_lactonases"/>
</dbReference>
<evidence type="ECO:0000259" key="9">
    <source>
        <dbReference type="SMART" id="SM00849"/>
    </source>
</evidence>
<reference evidence="10 11" key="1">
    <citation type="submission" date="2022-08" db="EMBL/GenBank/DDBJ databases">
        <title>Paenibacillus endoradicis sp. nov., Paenibacillus radicibacter sp. nov and Paenibacillus pararadicis sp. nov., three cold-adapted plant growth-promoting bacteria isolated from root of Larix gmelinii in Great Khingan.</title>
        <authorList>
            <person name="Xue H."/>
        </authorList>
    </citation>
    <scope>NUCLEOTIDE SEQUENCE [LARGE SCALE GENOMIC DNA]</scope>
    <source>
        <strain evidence="10 11">N5-1-1-5</strain>
    </source>
</reference>
<accession>A0ABT1YSN0</accession>
<dbReference type="Pfam" id="PF00753">
    <property type="entry name" value="Lactamase_B"/>
    <property type="match status" value="1"/>
</dbReference>
<dbReference type="SUPFAM" id="SSF56281">
    <property type="entry name" value="Metallo-hydrolase/oxidoreductase"/>
    <property type="match status" value="1"/>
</dbReference>
<dbReference type="InterPro" id="IPR001279">
    <property type="entry name" value="Metallo-B-lactamas"/>
</dbReference>
<dbReference type="PANTHER" id="PTHR42978">
    <property type="entry name" value="QUORUM-QUENCHING LACTONASE YTNP-RELATED-RELATED"/>
    <property type="match status" value="1"/>
</dbReference>
<comment type="catalytic activity">
    <reaction evidence="6">
        <text>3',5'-cyclic CMP + H2O = CMP + H(+)</text>
        <dbReference type="Rhea" id="RHEA:72675"/>
        <dbReference type="ChEBI" id="CHEBI:15377"/>
        <dbReference type="ChEBI" id="CHEBI:15378"/>
        <dbReference type="ChEBI" id="CHEBI:58003"/>
        <dbReference type="ChEBI" id="CHEBI:60377"/>
    </reaction>
    <physiologicalReaction direction="left-to-right" evidence="6">
        <dbReference type="Rhea" id="RHEA:72676"/>
    </physiologicalReaction>
</comment>